<protein>
    <submittedName>
        <fullName evidence="5">LuxR family transcriptional regulator</fullName>
    </submittedName>
</protein>
<accession>A0A4Q9HZ72</accession>
<evidence type="ECO:0000313" key="5">
    <source>
        <dbReference type="EMBL" id="TBO60658.1"/>
    </source>
</evidence>
<evidence type="ECO:0000313" key="6">
    <source>
        <dbReference type="Proteomes" id="UP000292452"/>
    </source>
</evidence>
<organism evidence="5 6">
    <name type="scientific">Streptomyces kasugaensis</name>
    <dbReference type="NCBI Taxonomy" id="1946"/>
    <lineage>
        <taxon>Bacteria</taxon>
        <taxon>Bacillati</taxon>
        <taxon>Actinomycetota</taxon>
        <taxon>Actinomycetes</taxon>
        <taxon>Kitasatosporales</taxon>
        <taxon>Streptomycetaceae</taxon>
        <taxon>Streptomyces</taxon>
    </lineage>
</organism>
<comment type="caution">
    <text evidence="5">The sequence shown here is derived from an EMBL/GenBank/DDBJ whole genome shotgun (WGS) entry which is preliminary data.</text>
</comment>
<dbReference type="PROSITE" id="PS00622">
    <property type="entry name" value="HTH_LUXR_1"/>
    <property type="match status" value="1"/>
</dbReference>
<dbReference type="Gene3D" id="1.10.10.10">
    <property type="entry name" value="Winged helix-like DNA-binding domain superfamily/Winged helix DNA-binding domain"/>
    <property type="match status" value="1"/>
</dbReference>
<keyword evidence="2" id="KW-0238">DNA-binding</keyword>
<dbReference type="PRINTS" id="PR00038">
    <property type="entry name" value="HTHLUXR"/>
</dbReference>
<dbReference type="PANTHER" id="PTHR44688">
    <property type="entry name" value="DNA-BINDING TRANSCRIPTIONAL ACTIVATOR DEVR_DOSR"/>
    <property type="match status" value="1"/>
</dbReference>
<dbReference type="InterPro" id="IPR036388">
    <property type="entry name" value="WH-like_DNA-bd_sf"/>
</dbReference>
<proteinExistence type="predicted"/>
<name>A0A4Q9HZ72_STRKA</name>
<dbReference type="EMBL" id="SIXH01000030">
    <property type="protein sequence ID" value="TBO60658.1"/>
    <property type="molecule type" value="Genomic_DNA"/>
</dbReference>
<dbReference type="PANTHER" id="PTHR44688:SF16">
    <property type="entry name" value="DNA-BINDING TRANSCRIPTIONAL ACTIVATOR DEVR_DOSR"/>
    <property type="match status" value="1"/>
</dbReference>
<keyword evidence="1" id="KW-0805">Transcription regulation</keyword>
<evidence type="ECO:0000256" key="1">
    <source>
        <dbReference type="ARBA" id="ARBA00023015"/>
    </source>
</evidence>
<dbReference type="AlphaFoldDB" id="A0A4Q9HZ72"/>
<dbReference type="SUPFAM" id="SSF46894">
    <property type="entry name" value="C-terminal effector domain of the bipartite response regulators"/>
    <property type="match status" value="1"/>
</dbReference>
<dbReference type="InterPro" id="IPR000792">
    <property type="entry name" value="Tscrpt_reg_LuxR_C"/>
</dbReference>
<dbReference type="Proteomes" id="UP000292452">
    <property type="component" value="Unassembled WGS sequence"/>
</dbReference>
<dbReference type="PROSITE" id="PS50043">
    <property type="entry name" value="HTH_LUXR_2"/>
    <property type="match status" value="1"/>
</dbReference>
<dbReference type="SMART" id="SM00421">
    <property type="entry name" value="HTH_LUXR"/>
    <property type="match status" value="1"/>
</dbReference>
<keyword evidence="6" id="KW-1185">Reference proteome</keyword>
<feature type="domain" description="HTH luxR-type" evidence="4">
    <location>
        <begin position="107"/>
        <end position="172"/>
    </location>
</feature>
<dbReference type="Pfam" id="PF00196">
    <property type="entry name" value="GerE"/>
    <property type="match status" value="1"/>
</dbReference>
<dbReference type="GO" id="GO:0003677">
    <property type="term" value="F:DNA binding"/>
    <property type="evidence" value="ECO:0007669"/>
    <property type="project" value="UniProtKB-KW"/>
</dbReference>
<evidence type="ECO:0000256" key="3">
    <source>
        <dbReference type="ARBA" id="ARBA00023163"/>
    </source>
</evidence>
<reference evidence="5 6" key="1">
    <citation type="submission" date="2019-02" db="EMBL/GenBank/DDBJ databases">
        <title>Draft Genome Sequence of Streptomyces sp. AM-2504, identified by 16S rRNA comparative analysis as a Streptomyces Kasugaensis strain.</title>
        <authorList>
            <person name="Napolioni V."/>
            <person name="Giuliodori A.M."/>
            <person name="Spurio R."/>
            <person name="Fabbretti A."/>
        </authorList>
    </citation>
    <scope>NUCLEOTIDE SEQUENCE [LARGE SCALE GENOMIC DNA]</scope>
    <source>
        <strain evidence="5 6">AM-2504</strain>
    </source>
</reference>
<sequence length="179" mass="19643">MLIPIIGHPADRPSRHAPGTGGLRAIGWIHRGGRVPVSVDQAWIDQVLPLAGGADAAALDRTAAALRDLLFAVERLQKAGQGQFQDNLQVREQCPVERYGGPRAPDTRLPVDTLTPREREVLRLVVTGLPNRLVARRLEIAERTVKTHLHSIYRKLGVSGRTEATALILRQEVQKARAS</sequence>
<evidence type="ECO:0000259" key="4">
    <source>
        <dbReference type="PROSITE" id="PS50043"/>
    </source>
</evidence>
<dbReference type="CDD" id="cd06170">
    <property type="entry name" value="LuxR_C_like"/>
    <property type="match status" value="1"/>
</dbReference>
<dbReference type="GO" id="GO:0006355">
    <property type="term" value="P:regulation of DNA-templated transcription"/>
    <property type="evidence" value="ECO:0007669"/>
    <property type="project" value="InterPro"/>
</dbReference>
<gene>
    <name evidence="5" type="ORF">EYS09_05520</name>
</gene>
<evidence type="ECO:0000256" key="2">
    <source>
        <dbReference type="ARBA" id="ARBA00023125"/>
    </source>
</evidence>
<keyword evidence="3" id="KW-0804">Transcription</keyword>
<dbReference type="InterPro" id="IPR016032">
    <property type="entry name" value="Sig_transdc_resp-reg_C-effctor"/>
</dbReference>